<evidence type="ECO:0000256" key="2">
    <source>
        <dbReference type="ARBA" id="ARBA00022771"/>
    </source>
</evidence>
<dbReference type="PROSITE" id="PS50950">
    <property type="entry name" value="ZF_THAP"/>
    <property type="match status" value="1"/>
</dbReference>
<evidence type="ECO:0000256" key="5">
    <source>
        <dbReference type="PROSITE-ProRule" id="PRU00309"/>
    </source>
</evidence>
<feature type="domain" description="THAP-type" evidence="6">
    <location>
        <begin position="1"/>
        <end position="86"/>
    </location>
</feature>
<reference evidence="7 8" key="1">
    <citation type="submission" date="2023-09" db="EMBL/GenBank/DDBJ databases">
        <authorList>
            <person name="Wang M."/>
        </authorList>
    </citation>
    <scope>NUCLEOTIDE SEQUENCE [LARGE SCALE GENOMIC DNA]</scope>
    <source>
        <strain evidence="7">GT-2023</strain>
        <tissue evidence="7">Liver</tissue>
    </source>
</reference>
<protein>
    <recommendedName>
        <fullName evidence="6">THAP-type domain-containing protein</fullName>
    </recommendedName>
</protein>
<dbReference type="EMBL" id="JAYMGO010000022">
    <property type="protein sequence ID" value="KAL1251807.1"/>
    <property type="molecule type" value="Genomic_DNA"/>
</dbReference>
<evidence type="ECO:0000256" key="1">
    <source>
        <dbReference type="ARBA" id="ARBA00022723"/>
    </source>
</evidence>
<sequence length="283" mass="32484">MHKLQPVRTLSHRFPCKKRDGAIFRAWVRFVQVKRRDFTTASASKNAVVCSVHFRPDDYHPGDVMQFNMGCRSRDRVGSDLVPFHRCTQQLLRAHLHHLPVRALAGNMTCHGSVRDSARRKHQLWTSSEDPSSSWCELEALKHSIRFLTEKHMQVSALITDRNRHHQTFSLEAFHSLILHFAPKHTGFSFLGMYSRLLLAALHFNHNGSREVAGTSDDEVCYVVRYPSFCKAYASALMESLKLQYCRSPQALRERSTVLSSLHLLPFPDPSKESTRMMLLACI</sequence>
<dbReference type="SUPFAM" id="SSF57716">
    <property type="entry name" value="Glucocorticoid receptor-like (DNA-binding domain)"/>
    <property type="match status" value="1"/>
</dbReference>
<keyword evidence="3" id="KW-0862">Zinc</keyword>
<evidence type="ECO:0000313" key="7">
    <source>
        <dbReference type="EMBL" id="KAL1251807.1"/>
    </source>
</evidence>
<evidence type="ECO:0000313" key="8">
    <source>
        <dbReference type="Proteomes" id="UP001558613"/>
    </source>
</evidence>
<dbReference type="Proteomes" id="UP001558613">
    <property type="component" value="Unassembled WGS sequence"/>
</dbReference>
<keyword evidence="2 5" id="KW-0863">Zinc-finger</keyword>
<dbReference type="InterPro" id="IPR006612">
    <property type="entry name" value="THAP_Znf"/>
</dbReference>
<evidence type="ECO:0000256" key="4">
    <source>
        <dbReference type="ARBA" id="ARBA00023125"/>
    </source>
</evidence>
<organism evidence="7 8">
    <name type="scientific">Cirrhinus molitorella</name>
    <name type="common">mud carp</name>
    <dbReference type="NCBI Taxonomy" id="172907"/>
    <lineage>
        <taxon>Eukaryota</taxon>
        <taxon>Metazoa</taxon>
        <taxon>Chordata</taxon>
        <taxon>Craniata</taxon>
        <taxon>Vertebrata</taxon>
        <taxon>Euteleostomi</taxon>
        <taxon>Actinopterygii</taxon>
        <taxon>Neopterygii</taxon>
        <taxon>Teleostei</taxon>
        <taxon>Ostariophysi</taxon>
        <taxon>Cypriniformes</taxon>
        <taxon>Cyprinidae</taxon>
        <taxon>Labeoninae</taxon>
        <taxon>Labeonini</taxon>
        <taxon>Cirrhinus</taxon>
    </lineage>
</organism>
<keyword evidence="4 5" id="KW-0238">DNA-binding</keyword>
<evidence type="ECO:0000259" key="6">
    <source>
        <dbReference type="PROSITE" id="PS50950"/>
    </source>
</evidence>
<keyword evidence="1" id="KW-0479">Metal-binding</keyword>
<dbReference type="Pfam" id="PF05485">
    <property type="entry name" value="THAP"/>
    <property type="match status" value="1"/>
</dbReference>
<accession>A0ABR3LFW4</accession>
<evidence type="ECO:0000256" key="3">
    <source>
        <dbReference type="ARBA" id="ARBA00022833"/>
    </source>
</evidence>
<gene>
    <name evidence="7" type="ORF">QQF64_019603</name>
</gene>
<proteinExistence type="predicted"/>
<keyword evidence="8" id="KW-1185">Reference proteome</keyword>
<name>A0ABR3LFW4_9TELE</name>
<comment type="caution">
    <text evidence="7">The sequence shown here is derived from an EMBL/GenBank/DDBJ whole genome shotgun (WGS) entry which is preliminary data.</text>
</comment>